<reference evidence="14 15" key="1">
    <citation type="submission" date="2024-03" db="EMBL/GenBank/DDBJ databases">
        <title>Complete genome sequence of the green alga Chloropicon roscoffensis RCC1871.</title>
        <authorList>
            <person name="Lemieux C."/>
            <person name="Pombert J.-F."/>
            <person name="Otis C."/>
            <person name="Turmel M."/>
        </authorList>
    </citation>
    <scope>NUCLEOTIDE SEQUENCE [LARGE SCALE GENOMIC DNA]</scope>
    <source>
        <strain evidence="14 15">RCC1871</strain>
    </source>
</reference>
<dbReference type="EMBL" id="CP151506">
    <property type="protein sequence ID" value="WZN62822.1"/>
    <property type="molecule type" value="Genomic_DNA"/>
</dbReference>
<feature type="site" description="Transition state stabilizer" evidence="12">
    <location>
        <position position="185"/>
    </location>
</feature>
<keyword evidence="5" id="KW-0808">Transferase</keyword>
<dbReference type="SUPFAM" id="SSF100950">
    <property type="entry name" value="NagB/RpiA/CoA transferase-like"/>
    <property type="match status" value="1"/>
</dbReference>
<comment type="function">
    <text evidence="12">Catalyzes the interconversion of methylthioribose-1-phosphate (MTR-1-P) into methylthioribulose-1-phosphate (MTRu-1-P).</text>
</comment>
<dbReference type="GO" id="GO:0005524">
    <property type="term" value="F:ATP binding"/>
    <property type="evidence" value="ECO:0007669"/>
    <property type="project" value="UniProtKB-KW"/>
</dbReference>
<dbReference type="PANTHER" id="PTHR34273:SF2">
    <property type="entry name" value="METHYLTHIORIBOSE KINASE"/>
    <property type="match status" value="1"/>
</dbReference>
<evidence type="ECO:0000256" key="10">
    <source>
        <dbReference type="ARBA" id="ARBA00023235"/>
    </source>
</evidence>
<gene>
    <name evidence="14" type="ORF">HKI87_06g43640</name>
</gene>
<sequence>MADSLKAILYERAEGGGRRANLQLLDQRVIPYSHEYMDITNCVDGWKAINSMVVRGAPAIAIAGVLSLAVELANDAGSAGEGSEGVEEARRSICDKLKYLVTSRPTAVNLAIAARDLTQLVTEASAKPGATGRDLAEAVIAAAEELMRTDTEGNLRMGAFGSKAIQEACRKRRSKDTNLRVLTHCNTGALATSSYGTALGVVRSLHGDGVLEKAICTETRPYNQGARLTAFELVHDKIPSTLVTDSTAPYLMSKGGVDAVVLGADRIAANGDVANKIGTYSLAVSASYNNVPFFVAAPISTVDLSLPDGSGIPIEERSSREMTHLPDGKRVVAEGIGVWNPAFDVAPAPLIAGIITEYGVVWPNASGEFDMKSFIDSALKSHGTGSELPMPLSEVKGFTEEELKRYISADPDLRSKVPGDSASWTVKEVGDGNINFVFIVEGEGGKGMVVKQALPYVRCIGESWPLTEERAMFETTALVDEHAMCPDHVPEVYKFDKKCSAIFMEYLAPPNIILRYGLIDGVVYRHLADAVSTFMATTLFKSSLLNLPSDEYRKKVSFYSDNSPMCELTEQVIFTDPYGDAFHNRHNSPHLDAEVAELRRDAGAKIAISELKHKFCTHAQALLHGDLHTGSVMVTDTTVSVIDPEFAFYGPMGFDLGAFLSNILLAFFASDGHEARPGDRDEHRAWLQSCVRDVWNQFQNKFIRLWNDKAEGSSAFPDLLFGEAAQDGAATKQLCQTTFLRQVFEDTLGFAGAKMVRRIVGVAHVQDMDRIEDEKRRAECERRALLFGKRLLIGRAAFQNIEEVVSEAAALRDGK</sequence>
<dbReference type="InterPro" id="IPR009212">
    <property type="entry name" value="Methylthioribose_kinase"/>
</dbReference>
<dbReference type="GO" id="GO:0019509">
    <property type="term" value="P:L-methionine salvage from methylthioadenosine"/>
    <property type="evidence" value="ECO:0007669"/>
    <property type="project" value="UniProtKB-UniRule"/>
</dbReference>
<evidence type="ECO:0000256" key="3">
    <source>
        <dbReference type="ARBA" id="ARBA00022490"/>
    </source>
</evidence>
<dbReference type="EC" id="5.3.1.23" evidence="12"/>
<evidence type="ECO:0000256" key="6">
    <source>
        <dbReference type="ARBA" id="ARBA00022741"/>
    </source>
</evidence>
<evidence type="ECO:0000256" key="4">
    <source>
        <dbReference type="ARBA" id="ARBA00022605"/>
    </source>
</evidence>
<name>A0AAX4P9Z6_9CHLO</name>
<dbReference type="PANTHER" id="PTHR34273">
    <property type="entry name" value="METHYLTHIORIBOSE KINASE"/>
    <property type="match status" value="1"/>
</dbReference>
<dbReference type="FunFam" id="1.20.120.420:FF:000003">
    <property type="entry name" value="Methylthioribose-1-phosphate isomerase"/>
    <property type="match status" value="1"/>
</dbReference>
<dbReference type="GO" id="GO:0005634">
    <property type="term" value="C:nucleus"/>
    <property type="evidence" value="ECO:0007669"/>
    <property type="project" value="UniProtKB-SubCell"/>
</dbReference>
<keyword evidence="9 12" id="KW-0486">Methionine biosynthesis</keyword>
<evidence type="ECO:0000313" key="14">
    <source>
        <dbReference type="EMBL" id="WZN62822.1"/>
    </source>
</evidence>
<organism evidence="14 15">
    <name type="scientific">Chloropicon roscoffensis</name>
    <dbReference type="NCBI Taxonomy" id="1461544"/>
    <lineage>
        <taxon>Eukaryota</taxon>
        <taxon>Viridiplantae</taxon>
        <taxon>Chlorophyta</taxon>
        <taxon>Chloropicophyceae</taxon>
        <taxon>Chloropicales</taxon>
        <taxon>Chloropicaceae</taxon>
        <taxon>Chloropicon</taxon>
    </lineage>
</organism>
<comment type="similarity">
    <text evidence="1">Belongs to the methylthioribose kinase family.</text>
</comment>
<evidence type="ECO:0000256" key="7">
    <source>
        <dbReference type="ARBA" id="ARBA00022777"/>
    </source>
</evidence>
<evidence type="ECO:0000313" key="15">
    <source>
        <dbReference type="Proteomes" id="UP001472866"/>
    </source>
</evidence>
<dbReference type="Pfam" id="PF01636">
    <property type="entry name" value="APH"/>
    <property type="match status" value="1"/>
</dbReference>
<dbReference type="InterPro" id="IPR037171">
    <property type="entry name" value="NagB/RpiA_transferase-like"/>
</dbReference>
<dbReference type="NCBIfam" id="TIGR00512">
    <property type="entry name" value="salvage_mtnA"/>
    <property type="match status" value="1"/>
</dbReference>
<dbReference type="InterPro" id="IPR005251">
    <property type="entry name" value="IF-M1Pi"/>
</dbReference>
<dbReference type="InterPro" id="IPR042529">
    <property type="entry name" value="IF_2B-like_C"/>
</dbReference>
<keyword evidence="3 12" id="KW-0963">Cytoplasm</keyword>
<dbReference type="FunFam" id="3.40.50.10470:FF:000003">
    <property type="entry name" value="Methylthioribose-1-phosphate isomerase"/>
    <property type="match status" value="1"/>
</dbReference>
<feature type="active site" description="Proton donor" evidence="12">
    <location>
        <position position="265"/>
    </location>
</feature>
<comment type="subcellular location">
    <subcellularLocation>
        <location evidence="12">Cytoplasm</location>
    </subcellularLocation>
    <subcellularLocation>
        <location evidence="12">Nucleus</location>
    </subcellularLocation>
</comment>
<keyword evidence="10 12" id="KW-0413">Isomerase</keyword>
<dbReference type="GO" id="GO:0046523">
    <property type="term" value="F:S-methyl-5-thioribose-1-phosphate isomerase activity"/>
    <property type="evidence" value="ECO:0007669"/>
    <property type="project" value="UniProtKB-UniRule"/>
</dbReference>
<keyword evidence="11 12" id="KW-0539">Nucleus</keyword>
<protein>
    <recommendedName>
        <fullName evidence="12">Methylthioribose-1-phosphate isomerase</fullName>
        <shortName evidence="12">M1Pi</shortName>
        <shortName evidence="12">MTR-1-P isomerase</shortName>
        <ecNumber evidence="12">5.3.1.23</ecNumber>
    </recommendedName>
    <alternativeName>
        <fullName evidence="12">S-methyl-5-thioribose-1-phosphate isomerase</fullName>
    </alternativeName>
    <alternativeName>
        <fullName evidence="12">Translation initiation factor eIF-2B subunit alpha/beta/delta-like protein</fullName>
    </alternativeName>
</protein>
<dbReference type="NCBIfam" id="TIGR00524">
    <property type="entry name" value="eIF-2B_rel"/>
    <property type="match status" value="1"/>
</dbReference>
<keyword evidence="6" id="KW-0547">Nucleotide-binding</keyword>
<dbReference type="SUPFAM" id="SSF56112">
    <property type="entry name" value="Protein kinase-like (PK-like)"/>
    <property type="match status" value="1"/>
</dbReference>
<evidence type="ECO:0000256" key="8">
    <source>
        <dbReference type="ARBA" id="ARBA00022840"/>
    </source>
</evidence>
<dbReference type="InterPro" id="IPR002575">
    <property type="entry name" value="Aminoglycoside_PTrfase"/>
</dbReference>
<dbReference type="InterPro" id="IPR027363">
    <property type="entry name" value="M1Pi_N"/>
</dbReference>
<evidence type="ECO:0000256" key="1">
    <source>
        <dbReference type="ARBA" id="ARBA00010165"/>
    </source>
</evidence>
<evidence type="ECO:0000256" key="2">
    <source>
        <dbReference type="ARBA" id="ARBA00011738"/>
    </source>
</evidence>
<evidence type="ECO:0000256" key="12">
    <source>
        <dbReference type="HAMAP-Rule" id="MF_03119"/>
    </source>
</evidence>
<proteinExistence type="inferred from homology"/>
<keyword evidence="8" id="KW-0067">ATP-binding</keyword>
<dbReference type="InterPro" id="IPR011559">
    <property type="entry name" value="Initiation_fac_2B_a/b/d"/>
</dbReference>
<dbReference type="Gene3D" id="3.90.1200.10">
    <property type="match status" value="1"/>
</dbReference>
<dbReference type="Proteomes" id="UP001472866">
    <property type="component" value="Chromosome 06"/>
</dbReference>
<dbReference type="GO" id="GO:0046522">
    <property type="term" value="F:S-methyl-5-thioribose kinase activity"/>
    <property type="evidence" value="ECO:0007669"/>
    <property type="project" value="InterPro"/>
</dbReference>
<dbReference type="Gene3D" id="1.20.120.420">
    <property type="entry name" value="translation initiation factor eif-2b, domain 1"/>
    <property type="match status" value="1"/>
</dbReference>
<keyword evidence="4 12" id="KW-0028">Amino-acid biosynthesis</keyword>
<comment type="pathway">
    <text evidence="12">Amino-acid biosynthesis; L-methionine biosynthesis via salvage pathway; L-methionine from S-methyl-5-thio-alpha-D-ribose 1-phosphate: step 1/6.</text>
</comment>
<feature type="domain" description="Aminoglycoside phosphotransferase" evidence="13">
    <location>
        <begin position="426"/>
        <end position="662"/>
    </location>
</feature>
<dbReference type="GO" id="GO:0005737">
    <property type="term" value="C:cytoplasm"/>
    <property type="evidence" value="ECO:0007669"/>
    <property type="project" value="UniProtKB-SubCell"/>
</dbReference>
<dbReference type="Pfam" id="PF01008">
    <property type="entry name" value="IF-2B"/>
    <property type="match status" value="1"/>
</dbReference>
<evidence type="ECO:0000256" key="5">
    <source>
        <dbReference type="ARBA" id="ARBA00022679"/>
    </source>
</evidence>
<dbReference type="Gene3D" id="3.40.50.10470">
    <property type="entry name" value="Translation initiation factor eif-2b, domain 2"/>
    <property type="match status" value="1"/>
</dbReference>
<evidence type="ECO:0000256" key="11">
    <source>
        <dbReference type="ARBA" id="ARBA00023242"/>
    </source>
</evidence>
<evidence type="ECO:0000259" key="13">
    <source>
        <dbReference type="Pfam" id="PF01636"/>
    </source>
</evidence>
<keyword evidence="7 14" id="KW-0418">Kinase</keyword>
<dbReference type="NCBIfam" id="TIGR01767">
    <property type="entry name" value="MTRK"/>
    <property type="match status" value="1"/>
</dbReference>
<dbReference type="NCBIfam" id="NF004326">
    <property type="entry name" value="PRK05720.1"/>
    <property type="match status" value="1"/>
</dbReference>
<accession>A0AAX4P9Z6</accession>
<dbReference type="HAMAP" id="MF_01678">
    <property type="entry name" value="Salvage_MtnA"/>
    <property type="match status" value="1"/>
</dbReference>
<comment type="catalytic activity">
    <reaction evidence="12">
        <text>5-(methylsulfanyl)-alpha-D-ribose 1-phosphate = 5-(methylsulfanyl)-D-ribulose 1-phosphate</text>
        <dbReference type="Rhea" id="RHEA:19989"/>
        <dbReference type="ChEBI" id="CHEBI:58533"/>
        <dbReference type="ChEBI" id="CHEBI:58548"/>
        <dbReference type="EC" id="5.3.1.23"/>
    </reaction>
</comment>
<dbReference type="AlphaFoldDB" id="A0AAX4P9Z6"/>
<comment type="similarity">
    <text evidence="12">Belongs to the eIF-2B alpha/beta/delta subunits family. MtnA subfamily.</text>
</comment>
<comment type="subunit">
    <text evidence="2">Homodimer.</text>
</comment>
<dbReference type="InterPro" id="IPR000649">
    <property type="entry name" value="IF-2B-related"/>
</dbReference>
<dbReference type="Gene3D" id="3.30.200.20">
    <property type="entry name" value="Phosphorylase Kinase, domain 1"/>
    <property type="match status" value="1"/>
</dbReference>
<dbReference type="InterPro" id="IPR011009">
    <property type="entry name" value="Kinase-like_dom_sf"/>
</dbReference>
<evidence type="ECO:0000256" key="9">
    <source>
        <dbReference type="ARBA" id="ARBA00023167"/>
    </source>
</evidence>
<keyword evidence="15" id="KW-1185">Reference proteome</keyword>